<evidence type="ECO:0000313" key="1">
    <source>
        <dbReference type="EMBL" id="GBB85859.1"/>
    </source>
</evidence>
<keyword evidence="2" id="KW-1185">Reference proteome</keyword>
<gene>
    <name evidence="1" type="ORF">RclHR1_12300002</name>
</gene>
<reference evidence="1 2" key="1">
    <citation type="submission" date="2017-11" db="EMBL/GenBank/DDBJ databases">
        <title>The genome of Rhizophagus clarus HR1 reveals common genetic basis of auxotrophy among arbuscular mycorrhizal fungi.</title>
        <authorList>
            <person name="Kobayashi Y."/>
        </authorList>
    </citation>
    <scope>NUCLEOTIDE SEQUENCE [LARGE SCALE GENOMIC DNA]</scope>
    <source>
        <strain evidence="1 2">HR1</strain>
    </source>
</reference>
<comment type="caution">
    <text evidence="1">The sequence shown here is derived from an EMBL/GenBank/DDBJ whole genome shotgun (WGS) entry which is preliminary data.</text>
</comment>
<dbReference type="Proteomes" id="UP000247702">
    <property type="component" value="Unassembled WGS sequence"/>
</dbReference>
<evidence type="ECO:0000313" key="2">
    <source>
        <dbReference type="Proteomes" id="UP000247702"/>
    </source>
</evidence>
<organism evidence="1 2">
    <name type="scientific">Rhizophagus clarus</name>
    <dbReference type="NCBI Taxonomy" id="94130"/>
    <lineage>
        <taxon>Eukaryota</taxon>
        <taxon>Fungi</taxon>
        <taxon>Fungi incertae sedis</taxon>
        <taxon>Mucoromycota</taxon>
        <taxon>Glomeromycotina</taxon>
        <taxon>Glomeromycetes</taxon>
        <taxon>Glomerales</taxon>
        <taxon>Glomeraceae</taxon>
        <taxon>Rhizophagus</taxon>
    </lineage>
</organism>
<protein>
    <submittedName>
        <fullName evidence="1">Uncharacterized protein</fullName>
    </submittedName>
</protein>
<proteinExistence type="predicted"/>
<name>A0A2Z6QJ94_9GLOM</name>
<dbReference type="AlphaFoldDB" id="A0A2Z6QJ94"/>
<sequence>MDFSKKFNYCLCSICHNLLARIKKSKSLLTNQSKTPKSSSKSNHATRLTKSILQRKIQIEETDKVEETDEVEQIDDIEETDEIDETDEVEEIDEIGEIDEVEEIDEMEFEKGLTTNKNKAQILEYKNLEIVNIDVVNDLDDSEIDELDEDDIKESDCYIKEPSWKKKEISVNAISKESNLSEERTKVATNVRLIL</sequence>
<accession>A0A2Z6QJ94</accession>
<dbReference type="EMBL" id="BEXD01000259">
    <property type="protein sequence ID" value="GBB85859.1"/>
    <property type="molecule type" value="Genomic_DNA"/>
</dbReference>